<dbReference type="Proteomes" id="UP000076490">
    <property type="component" value="Unassembled WGS sequence"/>
</dbReference>
<sequence length="518" mass="57577">MDIIGNRTLRTVLKEKAEQYGDKEFITFEDAKGDQTRKTYREFHEEVYAFSRSLLHLGIKKGDHFTVHLPNNTEFLTIWFAAAEIGAVMVPTNVLSTADEMNYLINHSDSVLLITEEDYLEKFASINDEIPNIRHTILTRSEGHEGAYSFDQLVEVGKQLDIELPEVHTEDVVGMLYTSGTTSKPKGVQVTNANYIFTGELMSKTIGLTPDDRTFTVLPLFHGNGQYYTCMPALMAGGSIALTERFSATRYFKQAKALGGTVGSLFAAPIRMILSKEYDPADRDNPLRLILFAQSVGQQELDQFEDQFDTRLYQLYGMTETVGIPLMNQPHGTPNNLSIGRPTLGYEVKLIDEEGNEVPAGQTGQIAVRGVPGRTIMKGYFKNPEATAATVQNGWLMTGDNARLGEDGRFYFVDRLKDMIKRSGENVAAGEVESVLTDHGAVYEAAVIGVPDPIKDEAIKAFVILHDGAQASSEELLAYCRERLANFKVPDTIDVVQDFPRTAVGKIQKHLIRRSVLA</sequence>
<comment type="similarity">
    <text evidence="1">Belongs to the ATP-dependent AMP-binding enzyme family.</text>
</comment>
<dbReference type="InterPro" id="IPR020845">
    <property type="entry name" value="AMP-binding_CS"/>
</dbReference>
<dbReference type="InterPro" id="IPR042099">
    <property type="entry name" value="ANL_N_sf"/>
</dbReference>
<comment type="caution">
    <text evidence="5">The sequence shown here is derived from an EMBL/GenBank/DDBJ whole genome shotgun (WGS) entry which is preliminary data.</text>
</comment>
<evidence type="ECO:0000259" key="4">
    <source>
        <dbReference type="Pfam" id="PF13193"/>
    </source>
</evidence>
<dbReference type="AlphaFoldDB" id="A0A161SM13"/>
<evidence type="ECO:0000313" key="5">
    <source>
        <dbReference type="EMBL" id="KZE38843.1"/>
    </source>
</evidence>
<dbReference type="PANTHER" id="PTHR43767">
    <property type="entry name" value="LONG-CHAIN-FATTY-ACID--COA LIGASE"/>
    <property type="match status" value="1"/>
</dbReference>
<dbReference type="GO" id="GO:0016878">
    <property type="term" value="F:acid-thiol ligase activity"/>
    <property type="evidence" value="ECO:0007669"/>
    <property type="project" value="UniProtKB-ARBA"/>
</dbReference>
<dbReference type="InterPro" id="IPR000873">
    <property type="entry name" value="AMP-dep_synth/lig_dom"/>
</dbReference>
<dbReference type="Gene3D" id="3.40.50.12780">
    <property type="entry name" value="N-terminal domain of ligase-like"/>
    <property type="match status" value="1"/>
</dbReference>
<reference evidence="5 6" key="1">
    <citation type="submission" date="2016-01" db="EMBL/GenBank/DDBJ databases">
        <title>Whole genome sequencing of Bhargavaea cecembensis T14.</title>
        <authorList>
            <person name="Hong K.W."/>
        </authorList>
    </citation>
    <scope>NUCLEOTIDE SEQUENCE [LARGE SCALE GENOMIC DNA]</scope>
    <source>
        <strain evidence="5 6">T14</strain>
    </source>
</reference>
<feature type="domain" description="AMP-dependent synthetase/ligase" evidence="3">
    <location>
        <begin position="14"/>
        <end position="381"/>
    </location>
</feature>
<dbReference type="PANTHER" id="PTHR43767:SF1">
    <property type="entry name" value="NONRIBOSOMAL PEPTIDE SYNTHASE PES1 (EUROFUNG)-RELATED"/>
    <property type="match status" value="1"/>
</dbReference>
<accession>A0A161SM13</accession>
<evidence type="ECO:0000256" key="2">
    <source>
        <dbReference type="ARBA" id="ARBA00022598"/>
    </source>
</evidence>
<keyword evidence="2 5" id="KW-0436">Ligase</keyword>
<dbReference type="InterPro" id="IPR025110">
    <property type="entry name" value="AMP-bd_C"/>
</dbReference>
<dbReference type="Gene3D" id="3.30.300.30">
    <property type="match status" value="1"/>
</dbReference>
<dbReference type="FunFam" id="3.30.300.30:FF:000008">
    <property type="entry name" value="2,3-dihydroxybenzoate-AMP ligase"/>
    <property type="match status" value="1"/>
</dbReference>
<dbReference type="OrthoDB" id="9762242at2"/>
<evidence type="ECO:0000259" key="3">
    <source>
        <dbReference type="Pfam" id="PF00501"/>
    </source>
</evidence>
<dbReference type="InterPro" id="IPR050237">
    <property type="entry name" value="ATP-dep_AMP-bd_enzyme"/>
</dbReference>
<evidence type="ECO:0000256" key="1">
    <source>
        <dbReference type="ARBA" id="ARBA00006432"/>
    </source>
</evidence>
<organism evidence="5 6">
    <name type="scientific">Bhargavaea cecembensis</name>
    <dbReference type="NCBI Taxonomy" id="394098"/>
    <lineage>
        <taxon>Bacteria</taxon>
        <taxon>Bacillati</taxon>
        <taxon>Bacillota</taxon>
        <taxon>Bacilli</taxon>
        <taxon>Bacillales</taxon>
        <taxon>Caryophanaceae</taxon>
        <taxon>Bhargavaea</taxon>
    </lineage>
</organism>
<evidence type="ECO:0000313" key="6">
    <source>
        <dbReference type="Proteomes" id="UP000076490"/>
    </source>
</evidence>
<dbReference type="InterPro" id="IPR045851">
    <property type="entry name" value="AMP-bd_C_sf"/>
</dbReference>
<dbReference type="PROSITE" id="PS00455">
    <property type="entry name" value="AMP_BINDING"/>
    <property type="match status" value="1"/>
</dbReference>
<protein>
    <submittedName>
        <fullName evidence="5">ATP-dependent acyl-CoA ligase</fullName>
    </submittedName>
</protein>
<feature type="domain" description="AMP-binding enzyme C-terminal" evidence="4">
    <location>
        <begin position="431"/>
        <end position="506"/>
    </location>
</feature>
<gene>
    <name evidence="5" type="ORF">AV656_08045</name>
</gene>
<dbReference type="RefSeq" id="WP_063180779.1">
    <property type="nucleotide sequence ID" value="NZ_LQNT01000009.1"/>
</dbReference>
<proteinExistence type="inferred from homology"/>
<dbReference type="Pfam" id="PF00501">
    <property type="entry name" value="AMP-binding"/>
    <property type="match status" value="1"/>
</dbReference>
<dbReference type="EMBL" id="LQNT01000009">
    <property type="protein sequence ID" value="KZE38843.1"/>
    <property type="molecule type" value="Genomic_DNA"/>
</dbReference>
<dbReference type="Pfam" id="PF13193">
    <property type="entry name" value="AMP-binding_C"/>
    <property type="match status" value="1"/>
</dbReference>
<name>A0A161SM13_9BACL</name>
<dbReference type="SUPFAM" id="SSF56801">
    <property type="entry name" value="Acetyl-CoA synthetase-like"/>
    <property type="match status" value="1"/>
</dbReference>